<dbReference type="Gene3D" id="3.30.40.10">
    <property type="entry name" value="Zinc/RING finger domain, C3HC4 (zinc finger)"/>
    <property type="match status" value="1"/>
</dbReference>
<evidence type="ECO:0000259" key="6">
    <source>
        <dbReference type="PROSITE" id="PS50016"/>
    </source>
</evidence>
<keyword evidence="3" id="KW-0862">Zinc</keyword>
<gene>
    <name evidence="7" type="ORF">LshimejAT787_0403450</name>
</gene>
<accession>A0A9P3PKT8</accession>
<dbReference type="InterPro" id="IPR001965">
    <property type="entry name" value="Znf_PHD"/>
</dbReference>
<evidence type="ECO:0000256" key="4">
    <source>
        <dbReference type="PROSITE-ProRule" id="PRU00146"/>
    </source>
</evidence>
<keyword evidence="1" id="KW-0479">Metal-binding</keyword>
<dbReference type="InterPro" id="IPR013083">
    <property type="entry name" value="Znf_RING/FYVE/PHD"/>
</dbReference>
<evidence type="ECO:0000256" key="2">
    <source>
        <dbReference type="ARBA" id="ARBA00022771"/>
    </source>
</evidence>
<dbReference type="EMBL" id="BRPK01000004">
    <property type="protein sequence ID" value="GLB37294.1"/>
    <property type="molecule type" value="Genomic_DNA"/>
</dbReference>
<dbReference type="SUPFAM" id="SSF57903">
    <property type="entry name" value="FYVE/PHD zinc finger"/>
    <property type="match status" value="1"/>
</dbReference>
<proteinExistence type="predicted"/>
<evidence type="ECO:0000313" key="7">
    <source>
        <dbReference type="EMBL" id="GLB37294.1"/>
    </source>
</evidence>
<dbReference type="Proteomes" id="UP001063166">
    <property type="component" value="Unassembled WGS sequence"/>
</dbReference>
<name>A0A9P3PKT8_LYOSH</name>
<dbReference type="AlphaFoldDB" id="A0A9P3PKT8"/>
<dbReference type="GO" id="GO:0008270">
    <property type="term" value="F:zinc ion binding"/>
    <property type="evidence" value="ECO:0007669"/>
    <property type="project" value="UniProtKB-KW"/>
</dbReference>
<evidence type="ECO:0000256" key="3">
    <source>
        <dbReference type="ARBA" id="ARBA00022833"/>
    </source>
</evidence>
<dbReference type="InterPro" id="IPR011011">
    <property type="entry name" value="Znf_FYVE_PHD"/>
</dbReference>
<reference evidence="7" key="1">
    <citation type="submission" date="2022-07" db="EMBL/GenBank/DDBJ databases">
        <title>The genome of Lyophyllum shimeji provides insight into the initial evolution of ectomycorrhizal fungal genome.</title>
        <authorList>
            <person name="Kobayashi Y."/>
            <person name="Shibata T."/>
            <person name="Hirakawa H."/>
            <person name="Shigenobu S."/>
            <person name="Nishiyama T."/>
            <person name="Yamada A."/>
            <person name="Hasebe M."/>
            <person name="Kawaguchi M."/>
        </authorList>
    </citation>
    <scope>NUCLEOTIDE SEQUENCE</scope>
    <source>
        <strain evidence="7">AT787</strain>
    </source>
</reference>
<dbReference type="SMART" id="SM00249">
    <property type="entry name" value="PHD"/>
    <property type="match status" value="1"/>
</dbReference>
<feature type="region of interest" description="Disordered" evidence="5">
    <location>
        <begin position="132"/>
        <end position="162"/>
    </location>
</feature>
<dbReference type="PROSITE" id="PS50016">
    <property type="entry name" value="ZF_PHD_2"/>
    <property type="match status" value="1"/>
</dbReference>
<dbReference type="PROSITE" id="PS01359">
    <property type="entry name" value="ZF_PHD_1"/>
    <property type="match status" value="1"/>
</dbReference>
<dbReference type="InterPro" id="IPR019787">
    <property type="entry name" value="Znf_PHD-finger"/>
</dbReference>
<evidence type="ECO:0000256" key="5">
    <source>
        <dbReference type="SAM" id="MobiDB-lite"/>
    </source>
</evidence>
<comment type="caution">
    <text evidence="7">The sequence shown here is derived from an EMBL/GenBank/DDBJ whole genome shotgun (WGS) entry which is preliminary data.</text>
</comment>
<evidence type="ECO:0000256" key="1">
    <source>
        <dbReference type="ARBA" id="ARBA00022723"/>
    </source>
</evidence>
<keyword evidence="2 4" id="KW-0863">Zinc-finger</keyword>
<feature type="domain" description="PHD-type" evidence="6">
    <location>
        <begin position="2"/>
        <end position="70"/>
    </location>
</feature>
<keyword evidence="8" id="KW-1185">Reference proteome</keyword>
<feature type="compositionally biased region" description="Basic residues" evidence="5">
    <location>
        <begin position="148"/>
        <end position="162"/>
    </location>
</feature>
<sequence>MAKTCYKCSQTDTTPRNFLLTCAACSLSVHHRCHQPVVEDVTLIALIKATNQRDRENGLDSWKCAACQHRSASNLREPDIPTKPRTPVEEIIDLTLSDSEDDVKPAEEPLPLRQLPTYRYNIAPTWMHRRHSDAQTADPADPWDRFARSKRSYRPKRARKSSASKLTSVKDLLVFSGPAWLAQRKAMLSRDDVFIHVCRYLYGETDTFEERHVWLE</sequence>
<organism evidence="7 8">
    <name type="scientific">Lyophyllum shimeji</name>
    <name type="common">Hon-shimeji</name>
    <name type="synonym">Tricholoma shimeji</name>
    <dbReference type="NCBI Taxonomy" id="47721"/>
    <lineage>
        <taxon>Eukaryota</taxon>
        <taxon>Fungi</taxon>
        <taxon>Dikarya</taxon>
        <taxon>Basidiomycota</taxon>
        <taxon>Agaricomycotina</taxon>
        <taxon>Agaricomycetes</taxon>
        <taxon>Agaricomycetidae</taxon>
        <taxon>Agaricales</taxon>
        <taxon>Tricholomatineae</taxon>
        <taxon>Lyophyllaceae</taxon>
        <taxon>Lyophyllum</taxon>
    </lineage>
</organism>
<dbReference type="OrthoDB" id="10033786at2759"/>
<protein>
    <submittedName>
        <fullName evidence="7">PHD zinc finger</fullName>
    </submittedName>
</protein>
<evidence type="ECO:0000313" key="8">
    <source>
        <dbReference type="Proteomes" id="UP001063166"/>
    </source>
</evidence>
<dbReference type="InterPro" id="IPR019786">
    <property type="entry name" value="Zinc_finger_PHD-type_CS"/>
</dbReference>